<dbReference type="GO" id="GO:0006355">
    <property type="term" value="P:regulation of DNA-templated transcription"/>
    <property type="evidence" value="ECO:0007669"/>
    <property type="project" value="InterPro"/>
</dbReference>
<dbReference type="Gene3D" id="3.40.10.10">
    <property type="entry name" value="DNA Methylphosphotriester Repair Domain"/>
    <property type="match status" value="1"/>
</dbReference>
<dbReference type="SUPFAM" id="SSF56281">
    <property type="entry name" value="Metallo-hydrolase/oxidoreductase"/>
    <property type="match status" value="1"/>
</dbReference>
<dbReference type="GO" id="GO:0006281">
    <property type="term" value="P:DNA repair"/>
    <property type="evidence" value="ECO:0007669"/>
    <property type="project" value="InterPro"/>
</dbReference>
<evidence type="ECO:0000256" key="1">
    <source>
        <dbReference type="ARBA" id="ARBA00023159"/>
    </source>
</evidence>
<keyword evidence="4" id="KW-1185">Reference proteome</keyword>
<dbReference type="CDD" id="cd07731">
    <property type="entry name" value="ComA-like_MBL-fold"/>
    <property type="match status" value="1"/>
</dbReference>
<dbReference type="PANTHER" id="PTHR30619:SF7">
    <property type="entry name" value="BETA-LACTAMASE DOMAIN PROTEIN"/>
    <property type="match status" value="1"/>
</dbReference>
<dbReference type="InterPro" id="IPR052159">
    <property type="entry name" value="Competence_DNA_uptake"/>
</dbReference>
<accession>A0A1T4KY31</accession>
<dbReference type="GO" id="GO:0008270">
    <property type="term" value="F:zinc ion binding"/>
    <property type="evidence" value="ECO:0007669"/>
    <property type="project" value="InterPro"/>
</dbReference>
<name>A0A1T4KY31_9FIRM</name>
<dbReference type="InterPro" id="IPR036866">
    <property type="entry name" value="RibonucZ/Hydroxyglut_hydro"/>
</dbReference>
<dbReference type="AlphaFoldDB" id="A0A1T4KY31"/>
<dbReference type="SUPFAM" id="SSF57884">
    <property type="entry name" value="Ada DNA repair protein, N-terminal domain (N-Ada 10)"/>
    <property type="match status" value="1"/>
</dbReference>
<dbReference type="OrthoDB" id="9761531at2"/>
<evidence type="ECO:0000259" key="2">
    <source>
        <dbReference type="SMART" id="SM00849"/>
    </source>
</evidence>
<dbReference type="PROSITE" id="PS51257">
    <property type="entry name" value="PROKAR_LIPOPROTEIN"/>
    <property type="match status" value="1"/>
</dbReference>
<evidence type="ECO:0000313" key="4">
    <source>
        <dbReference type="Proteomes" id="UP000196365"/>
    </source>
</evidence>
<dbReference type="Proteomes" id="UP000196365">
    <property type="component" value="Unassembled WGS sequence"/>
</dbReference>
<dbReference type="InterPro" id="IPR035451">
    <property type="entry name" value="Ada-like_dom_sf"/>
</dbReference>
<evidence type="ECO:0000313" key="3">
    <source>
        <dbReference type="EMBL" id="SJZ47352.1"/>
    </source>
</evidence>
<protein>
    <submittedName>
        <fullName evidence="3">Competence protein ComEC</fullName>
    </submittedName>
</protein>
<dbReference type="InterPro" id="IPR001279">
    <property type="entry name" value="Metallo-B-lactamas"/>
</dbReference>
<dbReference type="GO" id="GO:0003677">
    <property type="term" value="F:DNA binding"/>
    <property type="evidence" value="ECO:0007669"/>
    <property type="project" value="InterPro"/>
</dbReference>
<feature type="domain" description="Metallo-beta-lactamase" evidence="2">
    <location>
        <begin position="49"/>
        <end position="244"/>
    </location>
</feature>
<dbReference type="GO" id="GO:0008168">
    <property type="term" value="F:methyltransferase activity"/>
    <property type="evidence" value="ECO:0007669"/>
    <property type="project" value="InterPro"/>
</dbReference>
<dbReference type="InterPro" id="IPR035681">
    <property type="entry name" value="ComA-like_MBL"/>
</dbReference>
<gene>
    <name evidence="3" type="ORF">SAMN02745973_00719</name>
</gene>
<keyword evidence="1" id="KW-0010">Activator</keyword>
<dbReference type="Pfam" id="PF02805">
    <property type="entry name" value="Ada_Zn_binding"/>
    <property type="match status" value="1"/>
</dbReference>
<sequence length="348" mass="39047">MNIRKKYGVILFLILFLILLFTSCANISTTGFHAGQTTDLKVHYIDVGQGDSIFIQKDGETMLIDAGDNESGKVVVDYLKKNHVSKIDYLIGTHPHSDHIGGLDTVIENFDIGKVMMPKVTHTSKTFEDVLLALKKKDLKLILPKAGDTYGLGDAKWKILAPNGEEYDNFNNYSIVIQLLYKNNSFLFTGDAESQSEKEILQANKKNSLISDVLKIGHHGSSTSTTDEFLQAIQPKVAVISLGKENSYGHPHKEILEKLKKNQVTIFRTDLNGTIIATSDGEQITFEIEKKQEVNKENGETLYIGNKNTKVLHTKNCNQLPAKQNQIYFKNKEQAFKQGYRLHEACQP</sequence>
<dbReference type="SMART" id="SM00849">
    <property type="entry name" value="Lactamase_B"/>
    <property type="match status" value="1"/>
</dbReference>
<dbReference type="EMBL" id="FUWV01000003">
    <property type="protein sequence ID" value="SJZ47352.1"/>
    <property type="molecule type" value="Genomic_DNA"/>
</dbReference>
<dbReference type="RefSeq" id="WP_087678145.1">
    <property type="nucleotide sequence ID" value="NZ_FUWV01000003.1"/>
</dbReference>
<dbReference type="InterPro" id="IPR004026">
    <property type="entry name" value="Ada_DNA_repair_Zn-bd"/>
</dbReference>
<proteinExistence type="predicted"/>
<dbReference type="Gene3D" id="3.60.15.10">
    <property type="entry name" value="Ribonuclease Z/Hydroxyacylglutathione hydrolase-like"/>
    <property type="match status" value="1"/>
</dbReference>
<dbReference type="Pfam" id="PF00753">
    <property type="entry name" value="Lactamase_B"/>
    <property type="match status" value="1"/>
</dbReference>
<organism evidence="3 4">
    <name type="scientific">Garciella nitratireducens DSM 15102</name>
    <dbReference type="NCBI Taxonomy" id="1121911"/>
    <lineage>
        <taxon>Bacteria</taxon>
        <taxon>Bacillati</taxon>
        <taxon>Bacillota</taxon>
        <taxon>Clostridia</taxon>
        <taxon>Eubacteriales</taxon>
        <taxon>Eubacteriaceae</taxon>
        <taxon>Garciella</taxon>
    </lineage>
</organism>
<dbReference type="PANTHER" id="PTHR30619">
    <property type="entry name" value="DNA INTERNALIZATION/COMPETENCE PROTEIN COMEC/REC2"/>
    <property type="match status" value="1"/>
</dbReference>
<reference evidence="3 4" key="1">
    <citation type="submission" date="2017-02" db="EMBL/GenBank/DDBJ databases">
        <authorList>
            <person name="Peterson S.W."/>
        </authorList>
    </citation>
    <scope>NUCLEOTIDE SEQUENCE [LARGE SCALE GENOMIC DNA]</scope>
    <source>
        <strain evidence="3 4">DSM 15102</strain>
    </source>
</reference>